<keyword evidence="4" id="KW-0689">Ribosomal protein</keyword>
<keyword evidence="3" id="KW-0862">Zinc</keyword>
<evidence type="ECO:0008006" key="8">
    <source>
        <dbReference type="Google" id="ProtNLM"/>
    </source>
</evidence>
<evidence type="ECO:0000313" key="7">
    <source>
        <dbReference type="Ensembl" id="ENSEASP00005030231.1"/>
    </source>
</evidence>
<dbReference type="Ensembl" id="ENSEAST00005032867.1">
    <property type="protein sequence ID" value="ENSEASP00005030231.1"/>
    <property type="gene ID" value="ENSEASG00005020584.1"/>
</dbReference>
<evidence type="ECO:0000256" key="6">
    <source>
        <dbReference type="SAM" id="Phobius"/>
    </source>
</evidence>
<reference evidence="7" key="1">
    <citation type="submission" date="2023-03" db="UniProtKB">
        <authorList>
            <consortium name="Ensembl"/>
        </authorList>
    </citation>
    <scope>IDENTIFICATION</scope>
</reference>
<evidence type="ECO:0000256" key="5">
    <source>
        <dbReference type="ARBA" id="ARBA00023274"/>
    </source>
</evidence>
<dbReference type="Gene3D" id="2.20.25.100">
    <property type="entry name" value="Zn-binding ribosomal proteins"/>
    <property type="match status" value="1"/>
</dbReference>
<keyword evidence="5" id="KW-0687">Ribonucleoprotein</keyword>
<dbReference type="GO" id="GO:0006412">
    <property type="term" value="P:translation"/>
    <property type="evidence" value="ECO:0007669"/>
    <property type="project" value="InterPro"/>
</dbReference>
<keyword evidence="6" id="KW-1133">Transmembrane helix</keyword>
<keyword evidence="6" id="KW-0812">Transmembrane</keyword>
<dbReference type="Pfam" id="PF01667">
    <property type="entry name" value="Ribosomal_S27e"/>
    <property type="match status" value="1"/>
</dbReference>
<name>A0A8C4MS84_EQUAS</name>
<keyword evidence="6" id="KW-0472">Membrane</keyword>
<accession>A0A8C4MS84</accession>
<dbReference type="InterPro" id="IPR000592">
    <property type="entry name" value="Ribosomal_eS27"/>
</dbReference>
<dbReference type="FunFam" id="2.20.25.100:FF:000001">
    <property type="entry name" value="40S ribosomal protein S27"/>
    <property type="match status" value="1"/>
</dbReference>
<dbReference type="AlphaFoldDB" id="A0A8C4MS84"/>
<dbReference type="GO" id="GO:0003735">
    <property type="term" value="F:structural constituent of ribosome"/>
    <property type="evidence" value="ECO:0007669"/>
    <property type="project" value="InterPro"/>
</dbReference>
<evidence type="ECO:0000256" key="2">
    <source>
        <dbReference type="ARBA" id="ARBA00010919"/>
    </source>
</evidence>
<dbReference type="SUPFAM" id="SSF57829">
    <property type="entry name" value="Zn-binding ribosomal proteins"/>
    <property type="match status" value="1"/>
</dbReference>
<dbReference type="InterPro" id="IPR023407">
    <property type="entry name" value="Ribosomal_eS27_Zn-bd_dom_sf"/>
</dbReference>
<dbReference type="GO" id="GO:1990904">
    <property type="term" value="C:ribonucleoprotein complex"/>
    <property type="evidence" value="ECO:0007669"/>
    <property type="project" value="UniProtKB-KW"/>
</dbReference>
<dbReference type="GO" id="GO:0005840">
    <property type="term" value="C:ribosome"/>
    <property type="evidence" value="ECO:0007669"/>
    <property type="project" value="UniProtKB-KW"/>
</dbReference>
<feature type="transmembrane region" description="Helical" evidence="6">
    <location>
        <begin position="20"/>
        <end position="41"/>
    </location>
</feature>
<evidence type="ECO:0000256" key="1">
    <source>
        <dbReference type="ARBA" id="ARBA00001947"/>
    </source>
</evidence>
<sequence>MFFSPSTIILHPNIFSCPLNLSVTFTKLILLLLLFLQYLYLKIPRCCRHKRRCKKKRLVQSPNSYFMDVKCPGYYKTTAVFSHAQMVVLCVGCSIVLCQPAEGKARLTEGCSFRQKQH</sequence>
<proteinExistence type="inferred from homology"/>
<dbReference type="InterPro" id="IPR011332">
    <property type="entry name" value="Ribosomal_zn-bd"/>
</dbReference>
<evidence type="ECO:0000256" key="3">
    <source>
        <dbReference type="ARBA" id="ARBA00022833"/>
    </source>
</evidence>
<organism evidence="7">
    <name type="scientific">Equus asinus asinus</name>
    <dbReference type="NCBI Taxonomy" id="83772"/>
    <lineage>
        <taxon>Eukaryota</taxon>
        <taxon>Metazoa</taxon>
        <taxon>Chordata</taxon>
        <taxon>Craniata</taxon>
        <taxon>Vertebrata</taxon>
        <taxon>Euteleostomi</taxon>
        <taxon>Mammalia</taxon>
        <taxon>Eutheria</taxon>
        <taxon>Laurasiatheria</taxon>
        <taxon>Perissodactyla</taxon>
        <taxon>Equidae</taxon>
        <taxon>Equus</taxon>
    </lineage>
</organism>
<evidence type="ECO:0000256" key="4">
    <source>
        <dbReference type="ARBA" id="ARBA00022980"/>
    </source>
</evidence>
<protein>
    <recommendedName>
        <fullName evidence="8">40S ribosomal protein S27-like</fullName>
    </recommendedName>
</protein>
<dbReference type="PANTHER" id="PTHR11594">
    <property type="entry name" value="40S RIBOSOMAL PROTEIN S27"/>
    <property type="match status" value="1"/>
</dbReference>
<comment type="similarity">
    <text evidence="2">Belongs to the eukaryotic ribosomal protein eS27 family.</text>
</comment>
<comment type="cofactor">
    <cofactor evidence="1">
        <name>Zn(2+)</name>
        <dbReference type="ChEBI" id="CHEBI:29105"/>
    </cofactor>
</comment>